<evidence type="ECO:0000259" key="2">
    <source>
        <dbReference type="PROSITE" id="PS50106"/>
    </source>
</evidence>
<feature type="compositionally biased region" description="Low complexity" evidence="1">
    <location>
        <begin position="238"/>
        <end position="249"/>
    </location>
</feature>
<feature type="compositionally biased region" description="Acidic residues" evidence="1">
    <location>
        <begin position="146"/>
        <end position="159"/>
    </location>
</feature>
<dbReference type="Gene3D" id="2.30.42.10">
    <property type="match status" value="1"/>
</dbReference>
<organism evidence="3 4">
    <name type="scientific">Accipiter nisus</name>
    <name type="common">Eurasian sparrowhawk</name>
    <dbReference type="NCBI Taxonomy" id="211598"/>
    <lineage>
        <taxon>Eukaryota</taxon>
        <taxon>Metazoa</taxon>
        <taxon>Chordata</taxon>
        <taxon>Craniata</taxon>
        <taxon>Vertebrata</taxon>
        <taxon>Euteleostomi</taxon>
        <taxon>Archelosauria</taxon>
        <taxon>Archosauria</taxon>
        <taxon>Dinosauria</taxon>
        <taxon>Saurischia</taxon>
        <taxon>Theropoda</taxon>
        <taxon>Coelurosauria</taxon>
        <taxon>Aves</taxon>
        <taxon>Neognathae</taxon>
        <taxon>Neoaves</taxon>
        <taxon>Telluraves</taxon>
        <taxon>Accipitrimorphae</taxon>
        <taxon>Accipitriformes</taxon>
        <taxon>Accipitridae</taxon>
        <taxon>Accipitrinae</taxon>
        <taxon>Accipiter</taxon>
    </lineage>
</organism>
<proteinExistence type="predicted"/>
<name>A0A8B9NE79_9AVES</name>
<dbReference type="Ensembl" id="ENSANIT00000021892.1">
    <property type="protein sequence ID" value="ENSANIP00000021191.1"/>
    <property type="gene ID" value="ENSANIG00000014414.1"/>
</dbReference>
<accession>A0A8B9NE79</accession>
<reference evidence="3" key="1">
    <citation type="submission" date="2025-08" db="UniProtKB">
        <authorList>
            <consortium name="Ensembl"/>
        </authorList>
    </citation>
    <scope>IDENTIFICATION</scope>
</reference>
<evidence type="ECO:0000256" key="1">
    <source>
        <dbReference type="SAM" id="MobiDB-lite"/>
    </source>
</evidence>
<protein>
    <recommendedName>
        <fullName evidence="2">PDZ domain-containing protein</fullName>
    </recommendedName>
</protein>
<dbReference type="InterPro" id="IPR036034">
    <property type="entry name" value="PDZ_sf"/>
</dbReference>
<dbReference type="InterPro" id="IPR039179">
    <property type="entry name" value="PDZD9"/>
</dbReference>
<dbReference type="SUPFAM" id="SSF50156">
    <property type="entry name" value="PDZ domain-like"/>
    <property type="match status" value="1"/>
</dbReference>
<keyword evidence="4" id="KW-1185">Reference proteome</keyword>
<dbReference type="Proteomes" id="UP000694541">
    <property type="component" value="Unplaced"/>
</dbReference>
<dbReference type="SMART" id="SM00228">
    <property type="entry name" value="PDZ"/>
    <property type="match status" value="1"/>
</dbReference>
<dbReference type="PANTHER" id="PTHR22698:SF1">
    <property type="entry name" value="PDZ DOMAIN-CONTAINING PROTEIN 9"/>
    <property type="match status" value="1"/>
</dbReference>
<feature type="domain" description="PDZ" evidence="2">
    <location>
        <begin position="34"/>
        <end position="113"/>
    </location>
</feature>
<dbReference type="AlphaFoldDB" id="A0A8B9NE79"/>
<evidence type="ECO:0000313" key="4">
    <source>
        <dbReference type="Proteomes" id="UP000694541"/>
    </source>
</evidence>
<evidence type="ECO:0000313" key="3">
    <source>
        <dbReference type="Ensembl" id="ENSANIP00000021191.1"/>
    </source>
</evidence>
<reference evidence="3" key="2">
    <citation type="submission" date="2025-09" db="UniProtKB">
        <authorList>
            <consortium name="Ensembl"/>
        </authorList>
    </citation>
    <scope>IDENTIFICATION</scope>
</reference>
<feature type="region of interest" description="Disordered" evidence="1">
    <location>
        <begin position="227"/>
        <end position="249"/>
    </location>
</feature>
<dbReference type="PANTHER" id="PTHR22698">
    <property type="entry name" value="PDZ DOMAIN-CONTAINING PROTEIN 9"/>
    <property type="match status" value="1"/>
</dbReference>
<dbReference type="InterPro" id="IPR001478">
    <property type="entry name" value="PDZ"/>
</dbReference>
<sequence>MEHTRSSPAAGDETKRQLPALENISQHTLIAALKANIRMGEQGLGLIIIQNGPYLQITSLVEKSSAANNGKLKPGDVLIKIGHANVLGWTLRELRQLLHNIPIGTTLQIRVYRDFVEVPQHWQSAVELIPEVKLPVMTADTSKDTGDEDDTGSSSDDDVDLETFHYKSSQPYCCEFTHKLPSIPKIWQISDTGQALRVGTDTVCDAVLHDDVDALCNCKFDASGVRPPSYRAMENNETSSSSPCPSRSDTSYLEGFAFVSE</sequence>
<dbReference type="Pfam" id="PF13180">
    <property type="entry name" value="PDZ_2"/>
    <property type="match status" value="1"/>
</dbReference>
<dbReference type="PROSITE" id="PS50106">
    <property type="entry name" value="PDZ"/>
    <property type="match status" value="1"/>
</dbReference>
<feature type="region of interest" description="Disordered" evidence="1">
    <location>
        <begin position="140"/>
        <end position="159"/>
    </location>
</feature>